<keyword evidence="1" id="KW-0805">Transcription regulation</keyword>
<evidence type="ECO:0008006" key="7">
    <source>
        <dbReference type="Google" id="ProtNLM"/>
    </source>
</evidence>
<keyword evidence="3" id="KW-0675">Receptor</keyword>
<feature type="compositionally biased region" description="Polar residues" evidence="4">
    <location>
        <begin position="129"/>
        <end position="140"/>
    </location>
</feature>
<feature type="region of interest" description="Disordered" evidence="4">
    <location>
        <begin position="21"/>
        <end position="77"/>
    </location>
</feature>
<keyword evidence="6" id="KW-1185">Reference proteome</keyword>
<dbReference type="STRING" id="947166.A0A1D1VTA4"/>
<evidence type="ECO:0000313" key="5">
    <source>
        <dbReference type="EMBL" id="GAV04777.1"/>
    </source>
</evidence>
<dbReference type="AlphaFoldDB" id="A0A1D1VTA4"/>
<name>A0A1D1VTA4_RAMVA</name>
<evidence type="ECO:0000256" key="3">
    <source>
        <dbReference type="ARBA" id="ARBA00023170"/>
    </source>
</evidence>
<protein>
    <recommendedName>
        <fullName evidence="7">NR LBD domain-containing protein</fullName>
    </recommendedName>
</protein>
<evidence type="ECO:0000256" key="1">
    <source>
        <dbReference type="ARBA" id="ARBA00023015"/>
    </source>
</evidence>
<dbReference type="Gene3D" id="1.10.565.10">
    <property type="entry name" value="Retinoid X Receptor"/>
    <property type="match status" value="1"/>
</dbReference>
<evidence type="ECO:0000256" key="4">
    <source>
        <dbReference type="SAM" id="MobiDB-lite"/>
    </source>
</evidence>
<gene>
    <name evidence="5" type="primary">RvY_15003-1</name>
    <name evidence="5" type="synonym">RvY_15003.1</name>
    <name evidence="5" type="ORF">RvY_15003</name>
</gene>
<dbReference type="Proteomes" id="UP000186922">
    <property type="component" value="Unassembled WGS sequence"/>
</dbReference>
<proteinExistence type="predicted"/>
<evidence type="ECO:0000313" key="6">
    <source>
        <dbReference type="Proteomes" id="UP000186922"/>
    </source>
</evidence>
<sequence>MASSPPTEKLGLTLSTWTSVQFDPPRNSYENHKSVKKVSRKTARRLGHHRRPTVASKSDICSTPASHQNPINSGTLGSTRASDVSVIIFAARQHEHPTVSSSSSPLPLPVPASIPLQNHVEDPAGNPTRMRSPTLPKTSQEIPTSFWHIPSDLQTFPRFRSAMAGGYPKPTLAKALDYYLTGFPGEEKFGNFNPAFLEQLHERGTAFCKGYHTREMERLQYQGTASPAGPIPSEQEVAEDLRRTAESFWPATLSDELKKLLSSIPSFADIVTVVDMSLLAYSGATSVCLLHSSLYWRNECLHPFFRTHSCYSKNLPSETLLGCLISGTSDIYRRICDNSQQIQNSKLTFLEVLVATLVVIVNPARHGLKNPFHVGAVQGYLMRVLSTLLKTRTNMSPGQFSSLLLCLSDLDALAATVSALYI</sequence>
<evidence type="ECO:0000256" key="2">
    <source>
        <dbReference type="ARBA" id="ARBA00023163"/>
    </source>
</evidence>
<keyword evidence="2" id="KW-0804">Transcription</keyword>
<reference evidence="5 6" key="1">
    <citation type="journal article" date="2016" name="Nat. Commun.">
        <title>Extremotolerant tardigrade genome and improved radiotolerance of human cultured cells by tardigrade-unique protein.</title>
        <authorList>
            <person name="Hashimoto T."/>
            <person name="Horikawa D.D."/>
            <person name="Saito Y."/>
            <person name="Kuwahara H."/>
            <person name="Kozuka-Hata H."/>
            <person name="Shin-I T."/>
            <person name="Minakuchi Y."/>
            <person name="Ohishi K."/>
            <person name="Motoyama A."/>
            <person name="Aizu T."/>
            <person name="Enomoto A."/>
            <person name="Kondo K."/>
            <person name="Tanaka S."/>
            <person name="Hara Y."/>
            <person name="Koshikawa S."/>
            <person name="Sagara H."/>
            <person name="Miura T."/>
            <person name="Yokobori S."/>
            <person name="Miyagawa K."/>
            <person name="Suzuki Y."/>
            <person name="Kubo T."/>
            <person name="Oyama M."/>
            <person name="Kohara Y."/>
            <person name="Fujiyama A."/>
            <person name="Arakawa K."/>
            <person name="Katayama T."/>
            <person name="Toyoda A."/>
            <person name="Kunieda T."/>
        </authorList>
    </citation>
    <scope>NUCLEOTIDE SEQUENCE [LARGE SCALE GENOMIC DNA]</scope>
    <source>
        <strain evidence="5 6">YOKOZUNA-1</strain>
    </source>
</reference>
<comment type="caution">
    <text evidence="5">The sequence shown here is derived from an EMBL/GenBank/DDBJ whole genome shotgun (WGS) entry which is preliminary data.</text>
</comment>
<dbReference type="EMBL" id="BDGG01000011">
    <property type="protein sequence ID" value="GAV04777.1"/>
    <property type="molecule type" value="Genomic_DNA"/>
</dbReference>
<organism evidence="5 6">
    <name type="scientific">Ramazzottius varieornatus</name>
    <name type="common">Water bear</name>
    <name type="synonym">Tardigrade</name>
    <dbReference type="NCBI Taxonomy" id="947166"/>
    <lineage>
        <taxon>Eukaryota</taxon>
        <taxon>Metazoa</taxon>
        <taxon>Ecdysozoa</taxon>
        <taxon>Tardigrada</taxon>
        <taxon>Eutardigrada</taxon>
        <taxon>Parachela</taxon>
        <taxon>Hypsibioidea</taxon>
        <taxon>Ramazzottiidae</taxon>
        <taxon>Ramazzottius</taxon>
    </lineage>
</organism>
<dbReference type="SUPFAM" id="SSF48508">
    <property type="entry name" value="Nuclear receptor ligand-binding domain"/>
    <property type="match status" value="1"/>
</dbReference>
<feature type="compositionally biased region" description="Basic residues" evidence="4">
    <location>
        <begin position="34"/>
        <end position="52"/>
    </location>
</feature>
<dbReference type="InterPro" id="IPR035500">
    <property type="entry name" value="NHR-like_dom_sf"/>
</dbReference>
<feature type="compositionally biased region" description="Polar residues" evidence="4">
    <location>
        <begin position="55"/>
        <end position="77"/>
    </location>
</feature>
<accession>A0A1D1VTA4</accession>
<feature type="region of interest" description="Disordered" evidence="4">
    <location>
        <begin position="121"/>
        <end position="140"/>
    </location>
</feature>